<evidence type="ECO:0000256" key="1">
    <source>
        <dbReference type="ARBA" id="ARBA00022722"/>
    </source>
</evidence>
<gene>
    <name evidence="4" type="ORF">PLgW1_3</name>
</gene>
<keyword evidence="1" id="KW-0540">Nuclease</keyword>
<dbReference type="EMBL" id="KY888143">
    <property type="protein sequence ID" value="ARQ94814.1"/>
    <property type="molecule type" value="Genomic_DNA"/>
</dbReference>
<name>A0A2Z2GPU8_9CAUD</name>
<dbReference type="PANTHER" id="PTHR41286">
    <property type="entry name" value="HNH NUCLEASE YAJD-RELATED"/>
    <property type="match status" value="1"/>
</dbReference>
<proteinExistence type="predicted"/>
<keyword evidence="4" id="KW-0255">Endonuclease</keyword>
<dbReference type="PANTHER" id="PTHR41286:SF1">
    <property type="entry name" value="HNH NUCLEASE YAJD-RELATED"/>
    <property type="match status" value="1"/>
</dbReference>
<evidence type="ECO:0000256" key="2">
    <source>
        <dbReference type="ARBA" id="ARBA00022801"/>
    </source>
</evidence>
<evidence type="ECO:0000259" key="3">
    <source>
        <dbReference type="SMART" id="SM00507"/>
    </source>
</evidence>
<sequence>MRRDVETVRESGFYSSSKWIKTRDYIRQRDEMTCQMCGDYTAKKFEVDHKIELIWDNVDDWNVAYNPDNLWLLCYSCHKKKTRQDKSGYNDRLLY</sequence>
<evidence type="ECO:0000313" key="5">
    <source>
        <dbReference type="Proteomes" id="UP000251251"/>
    </source>
</evidence>
<reference evidence="4" key="1">
    <citation type="submission" date="2017-04" db="EMBL/GenBank/DDBJ databases">
        <title>Genome sequence and comparative analysis of three virulent Lactococcus garvieae phages, novel phages with genome architecture linking the 936 group phages of Lactococcus lactis.</title>
        <authorList>
            <person name="Hoai T.D."/>
            <person name="Nishiki I."/>
            <person name="Yoshida T."/>
            <person name="Nakai T."/>
        </authorList>
    </citation>
    <scope>NUCLEOTIDE SEQUENCE [LARGE SCALE GENOMIC DNA]</scope>
</reference>
<dbReference type="InterPro" id="IPR003615">
    <property type="entry name" value="HNH_nuc"/>
</dbReference>
<organism evidence="4 5">
    <name type="scientific">Lactococcus phage PLgW-1</name>
    <dbReference type="NCBI Taxonomy" id="1983536"/>
    <lineage>
        <taxon>Viruses</taxon>
        <taxon>Duplodnaviria</taxon>
        <taxon>Heunggongvirae</taxon>
        <taxon>Uroviricota</taxon>
        <taxon>Caudoviricetes</taxon>
        <taxon>Uwajimavirus</taxon>
        <taxon>Uwajimavirus PLgW1</taxon>
    </lineage>
</organism>
<protein>
    <submittedName>
        <fullName evidence="4">HNH endonuclease</fullName>
    </submittedName>
</protein>
<dbReference type="Pfam" id="PF01844">
    <property type="entry name" value="HNH"/>
    <property type="match status" value="1"/>
</dbReference>
<evidence type="ECO:0000313" key="4">
    <source>
        <dbReference type="EMBL" id="ARQ94814.1"/>
    </source>
</evidence>
<dbReference type="CDD" id="cd00085">
    <property type="entry name" value="HNHc"/>
    <property type="match status" value="1"/>
</dbReference>
<dbReference type="Proteomes" id="UP000251251">
    <property type="component" value="Segment"/>
</dbReference>
<keyword evidence="2" id="KW-0378">Hydrolase</keyword>
<dbReference type="GO" id="GO:0003676">
    <property type="term" value="F:nucleic acid binding"/>
    <property type="evidence" value="ECO:0007669"/>
    <property type="project" value="InterPro"/>
</dbReference>
<dbReference type="Gene3D" id="1.10.30.50">
    <property type="match status" value="1"/>
</dbReference>
<dbReference type="SMART" id="SM00507">
    <property type="entry name" value="HNHc"/>
    <property type="match status" value="1"/>
</dbReference>
<dbReference type="GO" id="GO:0008270">
    <property type="term" value="F:zinc ion binding"/>
    <property type="evidence" value="ECO:0007669"/>
    <property type="project" value="InterPro"/>
</dbReference>
<dbReference type="GO" id="GO:0016787">
    <property type="term" value="F:hydrolase activity"/>
    <property type="evidence" value="ECO:0007669"/>
    <property type="project" value="UniProtKB-KW"/>
</dbReference>
<feature type="domain" description="HNH nuclease" evidence="3">
    <location>
        <begin position="21"/>
        <end position="79"/>
    </location>
</feature>
<dbReference type="InterPro" id="IPR002711">
    <property type="entry name" value="HNH"/>
</dbReference>
<accession>A0A2Z2GPU8</accession>
<dbReference type="GO" id="GO:0004519">
    <property type="term" value="F:endonuclease activity"/>
    <property type="evidence" value="ECO:0007669"/>
    <property type="project" value="UniProtKB-KW"/>
</dbReference>
<keyword evidence="5" id="KW-1185">Reference proteome</keyword>